<evidence type="ECO:0000313" key="18">
    <source>
        <dbReference type="Proteomes" id="UP000030699"/>
    </source>
</evidence>
<evidence type="ECO:0000259" key="16">
    <source>
        <dbReference type="PROSITE" id="PS51767"/>
    </source>
</evidence>
<keyword evidence="4" id="KW-0926">Vacuole</keyword>
<dbReference type="PROSITE" id="PS51767">
    <property type="entry name" value="PEPTIDASE_A1"/>
    <property type="match status" value="1"/>
</dbReference>
<organism evidence="17 18">
    <name type="scientific">Plasmodium falciparum MaliPS096_E11</name>
    <dbReference type="NCBI Taxonomy" id="1036727"/>
    <lineage>
        <taxon>Eukaryota</taxon>
        <taxon>Sar</taxon>
        <taxon>Alveolata</taxon>
        <taxon>Apicomplexa</taxon>
        <taxon>Aconoidasida</taxon>
        <taxon>Haemosporida</taxon>
        <taxon>Plasmodiidae</taxon>
        <taxon>Plasmodium</taxon>
        <taxon>Plasmodium (Laverania)</taxon>
    </lineage>
</organism>
<dbReference type="AlphaFoldDB" id="A0A024WI94"/>
<dbReference type="InterPro" id="IPR034164">
    <property type="entry name" value="Pepsin-like_dom"/>
</dbReference>
<name>A0A024WI94_PLAFA</name>
<dbReference type="InterPro" id="IPR021109">
    <property type="entry name" value="Peptidase_aspartic_dom_sf"/>
</dbReference>
<comment type="subcellular location">
    <subcellularLocation>
        <location evidence="2">Membrane</location>
        <topology evidence="2">Single-pass type II membrane protein</topology>
    </subcellularLocation>
    <subcellularLocation>
        <location evidence="1">Vacuole lumen</location>
    </subcellularLocation>
</comment>
<dbReference type="InterPro" id="IPR001461">
    <property type="entry name" value="Aspartic_peptidase_A1"/>
</dbReference>
<keyword evidence="10" id="KW-1133">Transmembrane helix</keyword>
<dbReference type="Pfam" id="PF00026">
    <property type="entry name" value="Asp"/>
    <property type="match status" value="1"/>
</dbReference>
<comment type="similarity">
    <text evidence="3 15">Belongs to the peptidase A1 family.</text>
</comment>
<feature type="active site" evidence="13">
    <location>
        <position position="674"/>
    </location>
</feature>
<dbReference type="InterPro" id="IPR001969">
    <property type="entry name" value="Aspartic_peptidase_AS"/>
</dbReference>
<dbReference type="PROSITE" id="PS00141">
    <property type="entry name" value="ASP_PROTEASE"/>
    <property type="match status" value="2"/>
</dbReference>
<proteinExistence type="inferred from homology"/>
<reference evidence="17 18" key="1">
    <citation type="submission" date="2013-02" db="EMBL/GenBank/DDBJ databases">
        <title>The Genome Annotation of Plasmodium falciparum MaliPS096_E11.</title>
        <authorList>
            <consortium name="The Broad Institute Genome Sequencing Platform"/>
            <consortium name="The Broad Institute Genome Sequencing Center for Infectious Disease"/>
            <person name="Neafsey D."/>
            <person name="Hoffman S."/>
            <person name="Volkman S."/>
            <person name="Rosenthal P."/>
            <person name="Walker B."/>
            <person name="Young S.K."/>
            <person name="Zeng Q."/>
            <person name="Gargeya S."/>
            <person name="Fitzgerald M."/>
            <person name="Haas B."/>
            <person name="Abouelleil A."/>
            <person name="Allen A.W."/>
            <person name="Alvarado L."/>
            <person name="Arachchi H.M."/>
            <person name="Berlin A.M."/>
            <person name="Chapman S.B."/>
            <person name="Gainer-Dewar J."/>
            <person name="Goldberg J."/>
            <person name="Griggs A."/>
            <person name="Gujja S."/>
            <person name="Hansen M."/>
            <person name="Howarth C."/>
            <person name="Imamovic A."/>
            <person name="Ireland A."/>
            <person name="Larimer J."/>
            <person name="McCowan C."/>
            <person name="Murphy C."/>
            <person name="Pearson M."/>
            <person name="Poon T.W."/>
            <person name="Priest M."/>
            <person name="Roberts A."/>
            <person name="Saif S."/>
            <person name="Shea T."/>
            <person name="Sisk P."/>
            <person name="Sykes S."/>
            <person name="Wortman J."/>
            <person name="Nusbaum C."/>
            <person name="Birren B."/>
        </authorList>
    </citation>
    <scope>NUCLEOTIDE SEQUENCE [LARGE SCALE GENOMIC DNA]</scope>
    <source>
        <strain evidence="17 18">MaliPS096_E11</strain>
    </source>
</reference>
<keyword evidence="9" id="KW-0735">Signal-anchor</keyword>
<evidence type="ECO:0000313" key="17">
    <source>
        <dbReference type="EMBL" id="ETW46934.1"/>
    </source>
</evidence>
<dbReference type="SUPFAM" id="SSF50630">
    <property type="entry name" value="Acid proteases"/>
    <property type="match status" value="1"/>
</dbReference>
<gene>
    <name evidence="17" type="ORF">PFMALIP_04924</name>
</gene>
<sequence>MENEYATGAVRPFQAAESNERYQDPQNYELSKKAVIFTPIYYFDGNSWTALERLLSLKKTIFHDNRLVTLCPVENNITPIELEASISGKYDIKVYRHCEYILCIEGEQKILIKIPVTKNIITWNSEQRLPLLPKTWKPTIFLLNESNIFLRFIPDKCLVISQVSNSDSYKVNCINFSEGFCCCHPINNLALLYGEYQQNQESKIMKLPKLPISNGKYNYFIHFFTWGTMFVPKYFELSRGPLCNFKKNIIALLIIPPKIHISIELHSSSPVVCSMEYKKDFLITARKPNITDIEIYTIIQDQLIKYDFSYDLRLNKENASISHLNIPIGFKISNEEKEKKKKNSSHICKWTFIETKDQRTLNRSGNSSSEHIMSQDLACIFDAEKGIYYSTDYGIRYCKAFKQLKLYQVIKNTKHTTIGFKIDRPHDKVLSSVLKNKLSTYVKESFKFFKSGYAQKGYLGSENDSIELDDVANLMFYGEGQIGTNKQPFMFIFDTGSANLWVPSVNCDSIGCSTKHLYDASASKSYEKDGTKVEISYGSGTVRGYFSKDVISLGDLSLPYKFIEVTDADDLEPIYSGSEFDGILGLGWKDLSIGSIDPVVVELKKQNKIDNALFTFYLPVHDKHVGYLTIGGIESDFYEGPLTYEKLNHDLYWQIDLDIHFGKYVMQKANAVVDSGTSTITAPTSFLNKFFRDMNVIKVPFLPLYVTTCDNDDLPTLEFHSRNNKYTLEPEFYMDPLSDIDPALCMLYILPVDIDDNTFILGDPFMRKYFTVFDYEKESVGFAVAKNL</sequence>
<dbReference type="Gene3D" id="2.40.70.10">
    <property type="entry name" value="Acid Proteases"/>
    <property type="match status" value="2"/>
</dbReference>
<feature type="disulfide bond" evidence="14">
    <location>
        <begin position="507"/>
        <end position="512"/>
    </location>
</feature>
<evidence type="ECO:0000256" key="14">
    <source>
        <dbReference type="PIRSR" id="PIRSR601461-2"/>
    </source>
</evidence>
<evidence type="ECO:0000256" key="15">
    <source>
        <dbReference type="RuleBase" id="RU000454"/>
    </source>
</evidence>
<dbReference type="FunFam" id="2.40.70.10:FF:000035">
    <property type="entry name" value="Plasmepsin-2"/>
    <property type="match status" value="1"/>
</dbReference>
<evidence type="ECO:0000256" key="12">
    <source>
        <dbReference type="ARBA" id="ARBA00023157"/>
    </source>
</evidence>
<dbReference type="FunFam" id="2.40.70.10:FF:000038">
    <property type="entry name" value="Plasmepsin-2"/>
    <property type="match status" value="1"/>
</dbReference>
<dbReference type="EMBL" id="KI925617">
    <property type="protein sequence ID" value="ETW46934.1"/>
    <property type="molecule type" value="Genomic_DNA"/>
</dbReference>
<reference evidence="17 18" key="2">
    <citation type="submission" date="2013-02" db="EMBL/GenBank/DDBJ databases">
        <title>The Genome Sequence of Plasmodium falciparum MaliPS096_E11.</title>
        <authorList>
            <consortium name="The Broad Institute Genome Sequencing Platform"/>
            <consortium name="The Broad Institute Genome Sequencing Center for Infectious Disease"/>
            <person name="Neafsey D."/>
            <person name="Cheeseman I."/>
            <person name="Volkman S."/>
            <person name="Adams J."/>
            <person name="Walker B."/>
            <person name="Young S.K."/>
            <person name="Zeng Q."/>
            <person name="Gargeya S."/>
            <person name="Fitzgerald M."/>
            <person name="Haas B."/>
            <person name="Abouelleil A."/>
            <person name="Alvarado L."/>
            <person name="Arachchi H.M."/>
            <person name="Berlin A.M."/>
            <person name="Chapman S.B."/>
            <person name="Dewar J."/>
            <person name="Goldberg J."/>
            <person name="Griggs A."/>
            <person name="Gujja S."/>
            <person name="Hansen M."/>
            <person name="Howarth C."/>
            <person name="Imamovic A."/>
            <person name="Larimer J."/>
            <person name="McCowan C."/>
            <person name="Murphy C."/>
            <person name="Neiman D."/>
            <person name="Pearson M."/>
            <person name="Priest M."/>
            <person name="Roberts A."/>
            <person name="Saif S."/>
            <person name="Shea T."/>
            <person name="Sisk P."/>
            <person name="Sykes S."/>
            <person name="Wortman J."/>
            <person name="Nusbaum C."/>
            <person name="Birren B."/>
        </authorList>
    </citation>
    <scope>NUCLEOTIDE SEQUENCE [LARGE SCALE GENOMIC DNA]</scope>
    <source>
        <strain evidence="17 18">MaliPS096_E11</strain>
    </source>
</reference>
<evidence type="ECO:0000256" key="13">
    <source>
        <dbReference type="PIRSR" id="PIRSR601461-1"/>
    </source>
</evidence>
<dbReference type="GO" id="GO:0020020">
    <property type="term" value="C:food vacuole"/>
    <property type="evidence" value="ECO:0007669"/>
    <property type="project" value="UniProtKB-ARBA"/>
</dbReference>
<dbReference type="GO" id="GO:0005775">
    <property type="term" value="C:vacuolar lumen"/>
    <property type="evidence" value="ECO:0007669"/>
    <property type="project" value="UniProtKB-SubCell"/>
</dbReference>
<dbReference type="PRINTS" id="PR00792">
    <property type="entry name" value="PEPSIN"/>
</dbReference>
<evidence type="ECO:0000256" key="6">
    <source>
        <dbReference type="ARBA" id="ARBA00022692"/>
    </source>
</evidence>
<feature type="active site" evidence="13">
    <location>
        <position position="494"/>
    </location>
</feature>
<dbReference type="GO" id="GO:0004190">
    <property type="term" value="F:aspartic-type endopeptidase activity"/>
    <property type="evidence" value="ECO:0007669"/>
    <property type="project" value="UniProtKB-KW"/>
</dbReference>
<evidence type="ECO:0000256" key="3">
    <source>
        <dbReference type="ARBA" id="ARBA00007447"/>
    </source>
</evidence>
<keyword evidence="12 14" id="KW-1015">Disulfide bond</keyword>
<evidence type="ECO:0000256" key="10">
    <source>
        <dbReference type="ARBA" id="ARBA00022989"/>
    </source>
</evidence>
<keyword evidence="11" id="KW-0472">Membrane</keyword>
<evidence type="ECO:0000256" key="11">
    <source>
        <dbReference type="ARBA" id="ARBA00023136"/>
    </source>
</evidence>
<evidence type="ECO:0000256" key="5">
    <source>
        <dbReference type="ARBA" id="ARBA00022670"/>
    </source>
</evidence>
<keyword evidence="7 15" id="KW-0064">Aspartyl protease</keyword>
<dbReference type="GO" id="GO:0006508">
    <property type="term" value="P:proteolysis"/>
    <property type="evidence" value="ECO:0007669"/>
    <property type="project" value="UniProtKB-KW"/>
</dbReference>
<dbReference type="InterPro" id="IPR033121">
    <property type="entry name" value="PEPTIDASE_A1"/>
</dbReference>
<dbReference type="Proteomes" id="UP000030699">
    <property type="component" value="Unassembled WGS sequence"/>
</dbReference>
<dbReference type="CDD" id="cd05471">
    <property type="entry name" value="pepsin_like"/>
    <property type="match status" value="1"/>
</dbReference>
<dbReference type="GO" id="GO:0016020">
    <property type="term" value="C:membrane"/>
    <property type="evidence" value="ECO:0007669"/>
    <property type="project" value="UniProtKB-SubCell"/>
</dbReference>
<evidence type="ECO:0000256" key="1">
    <source>
        <dbReference type="ARBA" id="ARBA00004410"/>
    </source>
</evidence>
<evidence type="ECO:0000256" key="7">
    <source>
        <dbReference type="ARBA" id="ARBA00022750"/>
    </source>
</evidence>
<feature type="disulfide bond" evidence="14">
    <location>
        <begin position="709"/>
        <end position="745"/>
    </location>
</feature>
<keyword evidence="8 15" id="KW-0378">Hydrolase</keyword>
<evidence type="ECO:0000256" key="2">
    <source>
        <dbReference type="ARBA" id="ARBA00004606"/>
    </source>
</evidence>
<dbReference type="PANTHER" id="PTHR47966">
    <property type="entry name" value="BETA-SITE APP-CLEAVING ENZYME, ISOFORM A-RELATED"/>
    <property type="match status" value="1"/>
</dbReference>
<dbReference type="PANTHER" id="PTHR47966:SF51">
    <property type="entry name" value="BETA-SITE APP-CLEAVING ENZYME, ISOFORM A-RELATED"/>
    <property type="match status" value="1"/>
</dbReference>
<accession>A0A024WI94</accession>
<protein>
    <recommendedName>
        <fullName evidence="16">Peptidase A1 domain-containing protein</fullName>
    </recommendedName>
</protein>
<feature type="domain" description="Peptidase A1" evidence="16">
    <location>
        <begin position="476"/>
        <end position="783"/>
    </location>
</feature>
<dbReference type="OrthoDB" id="373682at2759"/>
<keyword evidence="6" id="KW-0812">Transmembrane</keyword>
<evidence type="ECO:0000256" key="8">
    <source>
        <dbReference type="ARBA" id="ARBA00022801"/>
    </source>
</evidence>
<evidence type="ECO:0000256" key="4">
    <source>
        <dbReference type="ARBA" id="ARBA00022554"/>
    </source>
</evidence>
<keyword evidence="5 15" id="KW-0645">Protease</keyword>
<evidence type="ECO:0000256" key="9">
    <source>
        <dbReference type="ARBA" id="ARBA00022968"/>
    </source>
</evidence>